<accession>A0A5Q0HDT5</accession>
<dbReference type="KEGG" id="ssyi:EKG83_23375"/>
<keyword evidence="2" id="KW-1185">Reference proteome</keyword>
<gene>
    <name evidence="1" type="ORF">EKG83_23375</name>
</gene>
<organism evidence="1 2">
    <name type="scientific">Saccharothrix syringae</name>
    <name type="common">Nocardiopsis syringae</name>
    <dbReference type="NCBI Taxonomy" id="103733"/>
    <lineage>
        <taxon>Bacteria</taxon>
        <taxon>Bacillati</taxon>
        <taxon>Actinomycetota</taxon>
        <taxon>Actinomycetes</taxon>
        <taxon>Pseudonocardiales</taxon>
        <taxon>Pseudonocardiaceae</taxon>
        <taxon>Saccharothrix</taxon>
    </lineage>
</organism>
<dbReference type="OrthoDB" id="72635at2"/>
<evidence type="ECO:0000313" key="1">
    <source>
        <dbReference type="EMBL" id="QFZ24446.1"/>
    </source>
</evidence>
<reference evidence="2" key="1">
    <citation type="journal article" date="2021" name="Curr. Microbiol.">
        <title>Complete genome of nocamycin-producing strain Saccharothrix syringae NRRL B-16468 reveals the biosynthetic potential for secondary metabolites.</title>
        <authorList>
            <person name="Mo X."/>
            <person name="Yang S."/>
        </authorList>
    </citation>
    <scope>NUCLEOTIDE SEQUENCE [LARGE SCALE GENOMIC DNA]</scope>
    <source>
        <strain evidence="2">ATCC 51364 / DSM 43886 / JCM 6844 / KCTC 9398 / NBRC 14523 / NRRL B-16468 / INA 2240</strain>
    </source>
</reference>
<dbReference type="Proteomes" id="UP000325787">
    <property type="component" value="Chromosome"/>
</dbReference>
<protein>
    <submittedName>
        <fullName evidence="1">Uncharacterized protein</fullName>
    </submittedName>
</protein>
<name>A0A5Q0HDT5_SACSY</name>
<proteinExistence type="predicted"/>
<dbReference type="EMBL" id="CP034550">
    <property type="protein sequence ID" value="QFZ24446.1"/>
    <property type="molecule type" value="Genomic_DNA"/>
</dbReference>
<sequence length="56" mass="6572">MARGVSGGYRIWDNRARRWWGDHYELCPDDLLAELNGAADPGRITAQLRRYRALRR</sequence>
<evidence type="ECO:0000313" key="2">
    <source>
        <dbReference type="Proteomes" id="UP000325787"/>
    </source>
</evidence>
<dbReference type="AlphaFoldDB" id="A0A5Q0HDT5"/>